<feature type="compositionally biased region" description="Low complexity" evidence="8">
    <location>
        <begin position="317"/>
        <end position="329"/>
    </location>
</feature>
<feature type="region of interest" description="Disordered" evidence="8">
    <location>
        <begin position="27"/>
        <end position="74"/>
    </location>
</feature>
<evidence type="ECO:0000256" key="8">
    <source>
        <dbReference type="SAM" id="MobiDB-lite"/>
    </source>
</evidence>
<sequence length="463" mass="51396">MDEHNLADEYVQDFVLSHLDAEQAAAQAHAQQQLQLQQQQQQQQNVKREEQTPPNTTTKLWTNPPASSNEGNAAAATAVSTNSIKIKSIATGPSVWYHNDERKIHPISPSAIDNYPHPPTHGQPVIISPTAVNGAPSTPPETPPVGSPTLTQNYPYYQHRQSTLCDDMMFLPQSITRGDQPLDLRPLNSYMHDEWERKEGINGQLPFITSNGLNGNPPSSYALQHGYITQLDHGALNIHHHQQSLHLHTHPHLHSSSGVASGNGSTNASSVTGNCNGPSHRPHSVGSASTLSPRLPHHHNSSLHHHHHHHHNGSGRGESASSTSSSGSSYNGPCTRSADDLINDELLMSLTVRELNKRLHGYPREDVVRLKQKRRTLKNRGYAQNCRSKRLQQRHDLEITNRNLHVELKKMQMDLARISQERDQLKQRLQQSGTGAGTVTQNNVRNGQQDLHSDGHSSPEFYL</sequence>
<keyword evidence="5" id="KW-0238">DNA-binding</keyword>
<name>A0A9J6BYS1_POLVA</name>
<evidence type="ECO:0000256" key="4">
    <source>
        <dbReference type="ARBA" id="ARBA00023015"/>
    </source>
</evidence>
<evidence type="ECO:0000256" key="7">
    <source>
        <dbReference type="ARBA" id="ARBA00023242"/>
    </source>
</evidence>
<dbReference type="PROSITE" id="PS50217">
    <property type="entry name" value="BZIP"/>
    <property type="match status" value="1"/>
</dbReference>
<keyword evidence="4" id="KW-0805">Transcription regulation</keyword>
<dbReference type="InterPro" id="IPR004826">
    <property type="entry name" value="bZIP_Maf"/>
</dbReference>
<feature type="compositionally biased region" description="Polar residues" evidence="8">
    <location>
        <begin position="52"/>
        <end position="61"/>
    </location>
</feature>
<feature type="compositionally biased region" description="Polar residues" evidence="8">
    <location>
        <begin position="427"/>
        <end position="450"/>
    </location>
</feature>
<dbReference type="GO" id="GO:0005634">
    <property type="term" value="C:nucleus"/>
    <property type="evidence" value="ECO:0007669"/>
    <property type="project" value="UniProtKB-SubCell"/>
</dbReference>
<dbReference type="EMBL" id="JADBJN010000002">
    <property type="protein sequence ID" value="KAG5675044.1"/>
    <property type="molecule type" value="Genomic_DNA"/>
</dbReference>
<proteinExistence type="inferred from homology"/>
<evidence type="ECO:0000256" key="1">
    <source>
        <dbReference type="ARBA" id="ARBA00004123"/>
    </source>
</evidence>
<dbReference type="GO" id="GO:0000981">
    <property type="term" value="F:DNA-binding transcription factor activity, RNA polymerase II-specific"/>
    <property type="evidence" value="ECO:0007669"/>
    <property type="project" value="TreeGrafter"/>
</dbReference>
<dbReference type="AlphaFoldDB" id="A0A9J6BYS1"/>
<organism evidence="10 11">
    <name type="scientific">Polypedilum vanderplanki</name>
    <name type="common">Sleeping chironomid midge</name>
    <dbReference type="NCBI Taxonomy" id="319348"/>
    <lineage>
        <taxon>Eukaryota</taxon>
        <taxon>Metazoa</taxon>
        <taxon>Ecdysozoa</taxon>
        <taxon>Arthropoda</taxon>
        <taxon>Hexapoda</taxon>
        <taxon>Insecta</taxon>
        <taxon>Pterygota</taxon>
        <taxon>Neoptera</taxon>
        <taxon>Endopterygota</taxon>
        <taxon>Diptera</taxon>
        <taxon>Nematocera</taxon>
        <taxon>Chironomoidea</taxon>
        <taxon>Chironomidae</taxon>
        <taxon>Chironominae</taxon>
        <taxon>Polypedilum</taxon>
        <taxon>Polypedilum</taxon>
    </lineage>
</organism>
<dbReference type="PANTHER" id="PTHR10129:SF44">
    <property type="entry name" value="TRAFFIC JAM, ISOFORM C"/>
    <property type="match status" value="1"/>
</dbReference>
<feature type="region of interest" description="Disordered" evidence="8">
    <location>
        <begin position="422"/>
        <end position="463"/>
    </location>
</feature>
<feature type="region of interest" description="Disordered" evidence="8">
    <location>
        <begin position="240"/>
        <end position="336"/>
    </location>
</feature>
<evidence type="ECO:0000256" key="3">
    <source>
        <dbReference type="ARBA" id="ARBA00022491"/>
    </source>
</evidence>
<protein>
    <recommendedName>
        <fullName evidence="9">BZIP domain-containing protein</fullName>
    </recommendedName>
</protein>
<dbReference type="FunFam" id="1.20.5.170:FF:000011">
    <property type="entry name" value="Transcription factor MafG, putative"/>
    <property type="match status" value="1"/>
</dbReference>
<evidence type="ECO:0000313" key="11">
    <source>
        <dbReference type="Proteomes" id="UP001107558"/>
    </source>
</evidence>
<comment type="subcellular location">
    <subcellularLocation>
        <location evidence="1">Nucleus</location>
    </subcellularLocation>
</comment>
<dbReference type="SUPFAM" id="SSF47454">
    <property type="entry name" value="A DNA-binding domain in eukaryotic transcription factors"/>
    <property type="match status" value="1"/>
</dbReference>
<feature type="compositionally biased region" description="Basic residues" evidence="8">
    <location>
        <begin position="295"/>
        <end position="313"/>
    </location>
</feature>
<dbReference type="OrthoDB" id="5974330at2759"/>
<feature type="compositionally biased region" description="Low complexity" evidence="8">
    <location>
        <begin position="63"/>
        <end position="74"/>
    </location>
</feature>
<feature type="compositionally biased region" description="Low complexity" evidence="8">
    <location>
        <begin position="27"/>
        <end position="44"/>
    </location>
</feature>
<evidence type="ECO:0000313" key="10">
    <source>
        <dbReference type="EMBL" id="KAG5675044.1"/>
    </source>
</evidence>
<feature type="compositionally biased region" description="Polar residues" evidence="8">
    <location>
        <begin position="258"/>
        <end position="277"/>
    </location>
</feature>
<dbReference type="CDD" id="cd14718">
    <property type="entry name" value="bZIP_Maf_large"/>
    <property type="match status" value="1"/>
</dbReference>
<reference evidence="10" key="1">
    <citation type="submission" date="2021-03" db="EMBL/GenBank/DDBJ databases">
        <title>Chromosome level genome of the anhydrobiotic midge Polypedilum vanderplanki.</title>
        <authorList>
            <person name="Yoshida Y."/>
            <person name="Kikawada T."/>
            <person name="Gusev O."/>
        </authorList>
    </citation>
    <scope>NUCLEOTIDE SEQUENCE</scope>
    <source>
        <strain evidence="10">NIAS01</strain>
        <tissue evidence="10">Whole body or cell culture</tissue>
    </source>
</reference>
<gene>
    <name evidence="10" type="ORF">PVAND_004983</name>
</gene>
<evidence type="ECO:0000256" key="2">
    <source>
        <dbReference type="ARBA" id="ARBA00008500"/>
    </source>
</evidence>
<feature type="compositionally biased region" description="Basic residues" evidence="8">
    <location>
        <begin position="240"/>
        <end position="253"/>
    </location>
</feature>
<comment type="similarity">
    <text evidence="2">Belongs to the bZIP family. Maf subfamily.</text>
</comment>
<dbReference type="InterPro" id="IPR004827">
    <property type="entry name" value="bZIP"/>
</dbReference>
<feature type="domain" description="BZIP" evidence="9">
    <location>
        <begin position="369"/>
        <end position="432"/>
    </location>
</feature>
<dbReference type="Gene3D" id="1.20.5.170">
    <property type="match status" value="1"/>
</dbReference>
<keyword evidence="11" id="KW-1185">Reference proteome</keyword>
<evidence type="ECO:0000256" key="5">
    <source>
        <dbReference type="ARBA" id="ARBA00023125"/>
    </source>
</evidence>
<dbReference type="Pfam" id="PF03131">
    <property type="entry name" value="bZIP_Maf"/>
    <property type="match status" value="1"/>
</dbReference>
<keyword evidence="3" id="KW-0678">Repressor</keyword>
<dbReference type="InterPro" id="IPR008917">
    <property type="entry name" value="TF_DNA-bd_sf"/>
</dbReference>
<dbReference type="Proteomes" id="UP001107558">
    <property type="component" value="Chromosome 2"/>
</dbReference>
<evidence type="ECO:0000259" key="9">
    <source>
        <dbReference type="PROSITE" id="PS50217"/>
    </source>
</evidence>
<comment type="caution">
    <text evidence="10">The sequence shown here is derived from an EMBL/GenBank/DDBJ whole genome shotgun (WGS) entry which is preliminary data.</text>
</comment>
<keyword evidence="7" id="KW-0539">Nucleus</keyword>
<dbReference type="InterPro" id="IPR024874">
    <property type="entry name" value="Transcription_factor_Maf_fam"/>
</dbReference>
<keyword evidence="6" id="KW-0804">Transcription</keyword>
<evidence type="ECO:0000256" key="6">
    <source>
        <dbReference type="ARBA" id="ARBA00023163"/>
    </source>
</evidence>
<accession>A0A9J6BYS1</accession>
<dbReference type="GO" id="GO:0000978">
    <property type="term" value="F:RNA polymerase II cis-regulatory region sequence-specific DNA binding"/>
    <property type="evidence" value="ECO:0007669"/>
    <property type="project" value="TreeGrafter"/>
</dbReference>
<dbReference type="PANTHER" id="PTHR10129">
    <property type="entry name" value="TRANSCRIPTION FACTOR MAF"/>
    <property type="match status" value="1"/>
</dbReference>